<dbReference type="EMBL" id="PQFF01000523">
    <property type="protein sequence ID" value="RHZ46149.1"/>
    <property type="molecule type" value="Genomic_DNA"/>
</dbReference>
<dbReference type="OrthoDB" id="2385947at2759"/>
<evidence type="ECO:0000313" key="2">
    <source>
        <dbReference type="Proteomes" id="UP000266861"/>
    </source>
</evidence>
<reference evidence="1 2" key="1">
    <citation type="submission" date="2018-08" db="EMBL/GenBank/DDBJ databases">
        <title>Genome and evolution of the arbuscular mycorrhizal fungus Diversispora epigaea (formerly Glomus versiforme) and its bacterial endosymbionts.</title>
        <authorList>
            <person name="Sun X."/>
            <person name="Fei Z."/>
            <person name="Harrison M."/>
        </authorList>
    </citation>
    <scope>NUCLEOTIDE SEQUENCE [LARGE SCALE GENOMIC DNA]</scope>
    <source>
        <strain evidence="1 2">IT104</strain>
    </source>
</reference>
<gene>
    <name evidence="1" type="ORF">Glove_632g22</name>
</gene>
<evidence type="ECO:0000313" key="1">
    <source>
        <dbReference type="EMBL" id="RHZ46149.1"/>
    </source>
</evidence>
<proteinExistence type="predicted"/>
<keyword evidence="2" id="KW-1185">Reference proteome</keyword>
<dbReference type="AlphaFoldDB" id="A0A397G816"/>
<name>A0A397G816_9GLOM</name>
<organism evidence="1 2">
    <name type="scientific">Diversispora epigaea</name>
    <dbReference type="NCBI Taxonomy" id="1348612"/>
    <lineage>
        <taxon>Eukaryota</taxon>
        <taxon>Fungi</taxon>
        <taxon>Fungi incertae sedis</taxon>
        <taxon>Mucoromycota</taxon>
        <taxon>Glomeromycotina</taxon>
        <taxon>Glomeromycetes</taxon>
        <taxon>Diversisporales</taxon>
        <taxon>Diversisporaceae</taxon>
        <taxon>Diversispora</taxon>
    </lineage>
</organism>
<protein>
    <submittedName>
        <fullName evidence="1">Uncharacterized protein</fullName>
    </submittedName>
</protein>
<dbReference type="Proteomes" id="UP000266861">
    <property type="component" value="Unassembled WGS sequence"/>
</dbReference>
<comment type="caution">
    <text evidence="1">The sequence shown here is derived from an EMBL/GenBank/DDBJ whole genome shotgun (WGS) entry which is preliminary data.</text>
</comment>
<accession>A0A397G816</accession>
<sequence length="512" mass="59168">MSTELYNKIYEFLTTAEDKKINAISVVYLGMKEDRWIEQSELKEIVEQAVNSASNVFMDGTPRQLRIFRILPQIYEFLTTAEDKKINAISVVYLGMKEDRWIEQSELKEIVEQAVNSASNVFMDGTPRQLRIFRILPQFNNAFEGVNNLYDMGAITTDKEVPFGSDQIENNIDVLKDKLRKESTPLYQHLYSAVDNISIHELTWKNPLASQVIRDKSEIVEQLPTNLKKAFKKPVRQMRPIIMPKIKEMCEEFVTSFVSRNYQNIVPEKLIHNGSWKESEEKLSDTVKEIFSLLKDIWINPAFNSDLAKSLNEGTYQSTVIFLSIRAILKNLPFGLSSFISTSERQSDASADRKGKIGRKPDIMYVVKYLNVFFEIMYLECSRLHCTQQKKKDDEIKLWRECNDGMYYVRKALKPEKEQFGIVGVQVAGNMLHLNVLVRDNTNIHRYYHIQSAEIPVQVLDAKIVTNFIETLLFLRNILITNVSLLCHGSIPQSQRLTEGSTTVTTPRDDYQ</sequence>